<keyword evidence="6" id="KW-1185">Reference proteome</keyword>
<evidence type="ECO:0000313" key="5">
    <source>
        <dbReference type="EMBL" id="CAB9504219.1"/>
    </source>
</evidence>
<dbReference type="PANTHER" id="PTHR10696">
    <property type="entry name" value="GAMMA-BUTYROBETAINE HYDROXYLASE-RELATED"/>
    <property type="match status" value="1"/>
</dbReference>
<dbReference type="SUPFAM" id="SSF51197">
    <property type="entry name" value="Clavaminate synthase-like"/>
    <property type="match status" value="1"/>
</dbReference>
<evidence type="ECO:0000313" key="6">
    <source>
        <dbReference type="Proteomes" id="UP001153069"/>
    </source>
</evidence>
<keyword evidence="5" id="KW-0223">Dioxygenase</keyword>
<comment type="caution">
    <text evidence="5">The sequence shown here is derived from an EMBL/GenBank/DDBJ whole genome shotgun (WGS) entry which is preliminary data.</text>
</comment>
<protein>
    <submittedName>
        <fullName evidence="5">Taurine catabolism dioxygenase TauD, TfdA family</fullName>
    </submittedName>
</protein>
<dbReference type="PANTHER" id="PTHR10696:SF56">
    <property type="entry name" value="TAUD_TFDA-LIKE DOMAIN-CONTAINING PROTEIN"/>
    <property type="match status" value="1"/>
</dbReference>
<feature type="domain" description="TauD/TfdA-like" evidence="4">
    <location>
        <begin position="57"/>
        <end position="376"/>
    </location>
</feature>
<dbReference type="InterPro" id="IPR042098">
    <property type="entry name" value="TauD-like_sf"/>
</dbReference>
<sequence length="404" mass="46321">MPSLSSITPLRTEPHAGPNDIGVSLLPSDNKDGTFKSYPLVISPKTESQKSLAFLSSFMNHNKDWIDDMMLRYGALLFRGFHVVTAKDVEDAVMSYEHNLNNQYRGTSPRHTQGNTEFVFSAAEVPSHYPIAQHIEMSFLPEPPKKLFFSALKAPAAVGGETALADFRKVYNAIPKDLRDKLQEKKLRYTRTHKKVGDRFTHDVAAMLSWSELFRTNDKKQVEKMAAQENMPMRWEGDDTFVSEFETEAFQRHPQTGEAVWFNHAQVFHWTSFPAELFAAFRRTKDLRYLMRALLLGVLSWIKYGPILRQQMALHVAFGDGMPLSIWEMHQIRKAVHENTIYNRWQQGDVVMIDNFSTSHGRQPTYDKGRNIVVAWSDPLAKKDAMARALDKQRNDQCIGSHET</sequence>
<feature type="region of interest" description="Disordered" evidence="3">
    <location>
        <begin position="1"/>
        <end position="25"/>
    </location>
</feature>
<evidence type="ECO:0000256" key="3">
    <source>
        <dbReference type="SAM" id="MobiDB-lite"/>
    </source>
</evidence>
<gene>
    <name evidence="5" type="ORF">SEMRO_189_G081670.1</name>
</gene>
<dbReference type="EMBL" id="CAICTM010000188">
    <property type="protein sequence ID" value="CAB9504219.1"/>
    <property type="molecule type" value="Genomic_DNA"/>
</dbReference>
<dbReference type="Gene3D" id="3.60.130.10">
    <property type="entry name" value="Clavaminate synthase-like"/>
    <property type="match status" value="1"/>
</dbReference>
<dbReference type="InterPro" id="IPR050411">
    <property type="entry name" value="AlphaKG_dependent_hydroxylases"/>
</dbReference>
<dbReference type="AlphaFoldDB" id="A0A9N8DKC9"/>
<evidence type="ECO:0000256" key="2">
    <source>
        <dbReference type="ARBA" id="ARBA00023194"/>
    </source>
</evidence>
<dbReference type="GO" id="GO:0051213">
    <property type="term" value="F:dioxygenase activity"/>
    <property type="evidence" value="ECO:0007669"/>
    <property type="project" value="UniProtKB-KW"/>
</dbReference>
<keyword evidence="1" id="KW-0560">Oxidoreductase</keyword>
<dbReference type="GO" id="GO:0017000">
    <property type="term" value="P:antibiotic biosynthetic process"/>
    <property type="evidence" value="ECO:0007669"/>
    <property type="project" value="UniProtKB-KW"/>
</dbReference>
<accession>A0A9N8DKC9</accession>
<dbReference type="InterPro" id="IPR003819">
    <property type="entry name" value="TauD/TfdA-like"/>
</dbReference>
<name>A0A9N8DKC9_9STRA</name>
<dbReference type="Pfam" id="PF02668">
    <property type="entry name" value="TauD"/>
    <property type="match status" value="1"/>
</dbReference>
<reference evidence="5" key="1">
    <citation type="submission" date="2020-06" db="EMBL/GenBank/DDBJ databases">
        <authorList>
            <consortium name="Plant Systems Biology data submission"/>
        </authorList>
    </citation>
    <scope>NUCLEOTIDE SEQUENCE</scope>
    <source>
        <strain evidence="5">D6</strain>
    </source>
</reference>
<proteinExistence type="predicted"/>
<evidence type="ECO:0000259" key="4">
    <source>
        <dbReference type="Pfam" id="PF02668"/>
    </source>
</evidence>
<evidence type="ECO:0000256" key="1">
    <source>
        <dbReference type="ARBA" id="ARBA00023002"/>
    </source>
</evidence>
<dbReference type="Proteomes" id="UP001153069">
    <property type="component" value="Unassembled WGS sequence"/>
</dbReference>
<keyword evidence="2" id="KW-0045">Antibiotic biosynthesis</keyword>
<organism evidence="5 6">
    <name type="scientific">Seminavis robusta</name>
    <dbReference type="NCBI Taxonomy" id="568900"/>
    <lineage>
        <taxon>Eukaryota</taxon>
        <taxon>Sar</taxon>
        <taxon>Stramenopiles</taxon>
        <taxon>Ochrophyta</taxon>
        <taxon>Bacillariophyta</taxon>
        <taxon>Bacillariophyceae</taxon>
        <taxon>Bacillariophycidae</taxon>
        <taxon>Naviculales</taxon>
        <taxon>Naviculaceae</taxon>
        <taxon>Seminavis</taxon>
    </lineage>
</organism>
<dbReference type="OrthoDB" id="39656at2759"/>